<dbReference type="RefSeq" id="WP_048506362.1">
    <property type="nucleotide sequence ID" value="NZ_LFND01000003.1"/>
</dbReference>
<protein>
    <submittedName>
        <fullName evidence="1">Uncharacterized protein</fullName>
    </submittedName>
</protein>
<dbReference type="AlphaFoldDB" id="A0A0J7IE28"/>
<dbReference type="EMBL" id="LFND01000003">
    <property type="protein sequence ID" value="KMQ64447.1"/>
    <property type="molecule type" value="Genomic_DNA"/>
</dbReference>
<dbReference type="STRING" id="558151.ACM46_09225"/>
<name>A0A0J7IE28_9FLAO</name>
<keyword evidence="2" id="KW-1185">Reference proteome</keyword>
<sequence>MDKDNQFMDFLFNEFLMMERKFGKSRSHKYLTIISKYIEVGFSYNDPEKAQQYACMTYSSILYAIYNWKTHLLDLKGKDEEAIRFARYKKRLKKLGYSEDEIANLLIDRFKLNNPTEIISPYGQL</sequence>
<dbReference type="GeneID" id="56898632"/>
<comment type="caution">
    <text evidence="1">The sequence shown here is derived from an EMBL/GenBank/DDBJ whole genome shotgun (WGS) entry which is preliminary data.</text>
</comment>
<dbReference type="OrthoDB" id="1357517at2"/>
<dbReference type="Proteomes" id="UP000036261">
    <property type="component" value="Unassembled WGS sequence"/>
</dbReference>
<accession>A0A0J7IE28</accession>
<gene>
    <name evidence="1" type="ORF">ACM46_09225</name>
</gene>
<evidence type="ECO:0000313" key="1">
    <source>
        <dbReference type="EMBL" id="KMQ64447.1"/>
    </source>
</evidence>
<organism evidence="1 2">
    <name type="scientific">Chryseobacterium angstadtii</name>
    <dbReference type="NCBI Taxonomy" id="558151"/>
    <lineage>
        <taxon>Bacteria</taxon>
        <taxon>Pseudomonadati</taxon>
        <taxon>Bacteroidota</taxon>
        <taxon>Flavobacteriia</taxon>
        <taxon>Flavobacteriales</taxon>
        <taxon>Weeksellaceae</taxon>
        <taxon>Chryseobacterium group</taxon>
        <taxon>Chryseobacterium</taxon>
    </lineage>
</organism>
<evidence type="ECO:0000313" key="2">
    <source>
        <dbReference type="Proteomes" id="UP000036261"/>
    </source>
</evidence>
<reference evidence="1 2" key="1">
    <citation type="journal article" date="2013" name="Int. J. Syst. Evol. Microbiol.">
        <title>Chryseobacterium angstadtii sp. nov., isolated from a newt tank.</title>
        <authorList>
            <person name="Kirk K.E."/>
            <person name="Hoffman J.A."/>
            <person name="Smith K.A."/>
            <person name="Strahan B.L."/>
            <person name="Failor K.C."/>
            <person name="Krebs J.E."/>
            <person name="Gale A.N."/>
            <person name="Do T.D."/>
            <person name="Sontag T.C."/>
            <person name="Batties A.M."/>
            <person name="Mistiszyn K."/>
            <person name="Newman J.D."/>
        </authorList>
    </citation>
    <scope>NUCLEOTIDE SEQUENCE [LARGE SCALE GENOMIC DNA]</scope>
    <source>
        <strain evidence="1 2">KM</strain>
    </source>
</reference>
<proteinExistence type="predicted"/>
<dbReference type="PATRIC" id="fig|558151.6.peg.1934"/>